<accession>A0A226EY43</accession>
<name>A0A226EY43_FOLCA</name>
<organism evidence="2 3">
    <name type="scientific">Folsomia candida</name>
    <name type="common">Springtail</name>
    <dbReference type="NCBI Taxonomy" id="158441"/>
    <lineage>
        <taxon>Eukaryota</taxon>
        <taxon>Metazoa</taxon>
        <taxon>Ecdysozoa</taxon>
        <taxon>Arthropoda</taxon>
        <taxon>Hexapoda</taxon>
        <taxon>Collembola</taxon>
        <taxon>Entomobryomorpha</taxon>
        <taxon>Isotomoidea</taxon>
        <taxon>Isotomidae</taxon>
        <taxon>Proisotominae</taxon>
        <taxon>Folsomia</taxon>
    </lineage>
</organism>
<keyword evidence="1" id="KW-0732">Signal</keyword>
<evidence type="ECO:0000256" key="1">
    <source>
        <dbReference type="SAM" id="SignalP"/>
    </source>
</evidence>
<protein>
    <submittedName>
        <fullName evidence="2">Uncharacterized protein</fullName>
    </submittedName>
</protein>
<sequence>MEISSYRNSILFTLLLLLGSGICNNFQNLTEDEGLPAGYFLKYVLANSLKHEDPCSWEDEKFRQVAYLQALPFPRGSKPAMHISNNFIRGTVERGRKYCKAMSFLVCDKATEKCECGDFAMQAQLGDKYKASNYILEDDAVRGKMVCRWSESAPCWPPQPPPRGVVLTSLREVITCSNGLQCISRHDATFCTNETISAYINAAVEEKKSYGELVDGMRTGKMCACAKIDEKFEDSM</sequence>
<comment type="caution">
    <text evidence="2">The sequence shown here is derived from an EMBL/GenBank/DDBJ whole genome shotgun (WGS) entry which is preliminary data.</text>
</comment>
<dbReference type="EMBL" id="LNIX01000001">
    <property type="protein sequence ID" value="OXA62004.1"/>
    <property type="molecule type" value="Genomic_DNA"/>
</dbReference>
<gene>
    <name evidence="2" type="ORF">Fcan01_00128</name>
</gene>
<keyword evidence="3" id="KW-1185">Reference proteome</keyword>
<feature type="chain" id="PRO_5012782075" evidence="1">
    <location>
        <begin position="24"/>
        <end position="236"/>
    </location>
</feature>
<evidence type="ECO:0000313" key="3">
    <source>
        <dbReference type="Proteomes" id="UP000198287"/>
    </source>
</evidence>
<dbReference type="AlphaFoldDB" id="A0A226EY43"/>
<evidence type="ECO:0000313" key="2">
    <source>
        <dbReference type="EMBL" id="OXA62004.1"/>
    </source>
</evidence>
<proteinExistence type="predicted"/>
<reference evidence="2 3" key="1">
    <citation type="submission" date="2015-12" db="EMBL/GenBank/DDBJ databases">
        <title>The genome of Folsomia candida.</title>
        <authorList>
            <person name="Faddeeva A."/>
            <person name="Derks M.F."/>
            <person name="Anvar Y."/>
            <person name="Smit S."/>
            <person name="Van Straalen N."/>
            <person name="Roelofs D."/>
        </authorList>
    </citation>
    <scope>NUCLEOTIDE SEQUENCE [LARGE SCALE GENOMIC DNA]</scope>
    <source>
        <strain evidence="2 3">VU population</strain>
        <tissue evidence="2">Whole body</tissue>
    </source>
</reference>
<dbReference type="Proteomes" id="UP000198287">
    <property type="component" value="Unassembled WGS sequence"/>
</dbReference>
<feature type="signal peptide" evidence="1">
    <location>
        <begin position="1"/>
        <end position="23"/>
    </location>
</feature>